<comment type="caution">
    <text evidence="1">The sequence shown here is derived from an EMBL/GenBank/DDBJ whole genome shotgun (WGS) entry which is preliminary data.</text>
</comment>
<evidence type="ECO:0000313" key="1">
    <source>
        <dbReference type="EMBL" id="KAG8440718.1"/>
    </source>
</evidence>
<sequence length="80" mass="9345">MATFPYATYNKQTRAIENNRCSQLSLLLLSYIECRFCRPFILGKCIGFRQTLCCLLIHFFLPPYCAESSVNVNKINIFPW</sequence>
<accession>A0A8T2JB63</accession>
<proteinExistence type="predicted"/>
<evidence type="ECO:0000313" key="2">
    <source>
        <dbReference type="Proteomes" id="UP000812440"/>
    </source>
</evidence>
<name>A0A8T2JB63_9PIPI</name>
<dbReference type="EMBL" id="JAACNH010000006">
    <property type="protein sequence ID" value="KAG8440718.1"/>
    <property type="molecule type" value="Genomic_DNA"/>
</dbReference>
<gene>
    <name evidence="1" type="ORF">GDO86_006457</name>
</gene>
<dbReference type="AlphaFoldDB" id="A0A8T2JB63"/>
<keyword evidence="2" id="KW-1185">Reference proteome</keyword>
<protein>
    <submittedName>
        <fullName evidence="1">Uncharacterized protein</fullName>
    </submittedName>
</protein>
<dbReference type="Proteomes" id="UP000812440">
    <property type="component" value="Chromosome 3"/>
</dbReference>
<organism evidence="1 2">
    <name type="scientific">Hymenochirus boettgeri</name>
    <name type="common">Congo dwarf clawed frog</name>
    <dbReference type="NCBI Taxonomy" id="247094"/>
    <lineage>
        <taxon>Eukaryota</taxon>
        <taxon>Metazoa</taxon>
        <taxon>Chordata</taxon>
        <taxon>Craniata</taxon>
        <taxon>Vertebrata</taxon>
        <taxon>Euteleostomi</taxon>
        <taxon>Amphibia</taxon>
        <taxon>Batrachia</taxon>
        <taxon>Anura</taxon>
        <taxon>Pipoidea</taxon>
        <taxon>Pipidae</taxon>
        <taxon>Pipinae</taxon>
        <taxon>Hymenochirus</taxon>
    </lineage>
</organism>
<reference evidence="1" key="1">
    <citation type="thesis" date="2020" institute="ProQuest LLC" country="789 East Eisenhower Parkway, Ann Arbor, MI, USA">
        <title>Comparative Genomics and Chromosome Evolution.</title>
        <authorList>
            <person name="Mudd A.B."/>
        </authorList>
    </citation>
    <scope>NUCLEOTIDE SEQUENCE</scope>
    <source>
        <strain evidence="1">Female2</strain>
        <tissue evidence="1">Blood</tissue>
    </source>
</reference>